<dbReference type="PANTHER" id="PTHR42637">
    <property type="entry name" value="TRNA-(MS[2]IO[6]A)-HYDROXYLASE"/>
    <property type="match status" value="1"/>
</dbReference>
<dbReference type="GeneID" id="93310125"/>
<dbReference type="EMBL" id="CP002824">
    <property type="protein sequence ID" value="AEG96867.1"/>
    <property type="molecule type" value="Genomic_DNA"/>
</dbReference>
<dbReference type="OrthoDB" id="9802518at2"/>
<dbReference type="Pfam" id="PF06175">
    <property type="entry name" value="MiaE"/>
    <property type="match status" value="1"/>
</dbReference>
<organism evidence="1 2">
    <name type="scientific">Klebsiella aerogenes (strain ATCC 13048 / DSM 30053 / CCUG 1429 / JCM 1235 / KCTC 2190 / NBRC 13534 / NCIMB 10102 / NCTC 10006 / CDC 819-56)</name>
    <name type="common">Enterobacter aerogenes</name>
    <dbReference type="NCBI Taxonomy" id="1028307"/>
    <lineage>
        <taxon>Bacteria</taxon>
        <taxon>Pseudomonadati</taxon>
        <taxon>Pseudomonadota</taxon>
        <taxon>Gammaproteobacteria</taxon>
        <taxon>Enterobacterales</taxon>
        <taxon>Enterobacteriaceae</taxon>
        <taxon>Klebsiella/Raoultella group</taxon>
        <taxon>Klebsiella</taxon>
    </lineage>
</organism>
<reference evidence="1 2" key="1">
    <citation type="journal article" date="2012" name="J. Bacteriol.">
        <title>Complete genome sequence of Enterobacter aerogenes KCTC 2190.</title>
        <authorList>
            <person name="Shin S.H."/>
            <person name="Kim S."/>
            <person name="Kim J.Y."/>
            <person name="Lee S."/>
            <person name="Um Y."/>
            <person name="Oh M.K."/>
            <person name="Kim Y.R."/>
            <person name="Lee J."/>
            <person name="Yang K.S."/>
        </authorList>
    </citation>
    <scope>NUCLEOTIDE SEQUENCE [LARGE SCALE GENOMIC DNA]</scope>
    <source>
        <strain evidence="1 2">KCTC 2190</strain>
    </source>
</reference>
<keyword evidence="2" id="KW-1185">Reference proteome</keyword>
<dbReference type="NCBIfam" id="NF047790">
    <property type="entry name" value="tRNAmsioHdxaseMiaE"/>
    <property type="match status" value="1"/>
</dbReference>
<dbReference type="InterPro" id="IPR009078">
    <property type="entry name" value="Ferritin-like_SF"/>
</dbReference>
<protein>
    <submittedName>
        <fullName evidence="1">Hydroxylase for synthesis of 2-methylthio-cis-ribozeatin in tRNA</fullName>
    </submittedName>
</protein>
<dbReference type="Proteomes" id="UP000008881">
    <property type="component" value="Chromosome"/>
</dbReference>
<evidence type="ECO:0000313" key="1">
    <source>
        <dbReference type="EMBL" id="AEG96867.1"/>
    </source>
</evidence>
<sequence>MDYPQILSPILAFLHCPTPQAWIDEARKPDNLPLLLTDHMVCELKAAQNAMLLVRRYVADKDGADELLECLKPYEDFTYRRGPEPDFVALHKRINKSAMPRTNDPWGSQLLDSMILLIKEELHHFWQVREIMLARDIPYVKITASNYARGMRREVRSHEPVMLIDKLICGAYIEARSCERFAALAPWLDDDLQKFYLSLLRSEARHYQDYLDLAQKIAGGDISERVRQLGEAEAALILRPEPEFRFHSGVPTAP</sequence>
<dbReference type="PATRIC" id="fig|1028307.3.peg.1938"/>
<dbReference type="PANTHER" id="PTHR42637:SF1">
    <property type="entry name" value="TRNA 2-(METHYLSULFANYL)-N(6)-ISOPENTENYLADENOSINE(37) HYDROXYLASE"/>
    <property type="match status" value="1"/>
</dbReference>
<gene>
    <name evidence="1" type="ordered locus">EAE_09745</name>
</gene>
<dbReference type="InterPro" id="IPR012347">
    <property type="entry name" value="Ferritin-like"/>
</dbReference>
<proteinExistence type="predicted"/>
<accession>A0A0H3FQ81</accession>
<dbReference type="Gene3D" id="1.20.1260.10">
    <property type="match status" value="1"/>
</dbReference>
<dbReference type="PIRSF" id="PIRSF020736">
    <property type="entry name" value="MiaE"/>
    <property type="match status" value="1"/>
</dbReference>
<dbReference type="KEGG" id="eae:EAE_09745"/>
<dbReference type="InterPro" id="IPR010386">
    <property type="entry name" value="tRNA-Hydrxlase_MiaE"/>
</dbReference>
<dbReference type="AlphaFoldDB" id="A0A0H3FQ81"/>
<dbReference type="GO" id="GO:0045301">
    <property type="term" value="F:tRNA 2-(methylsulfanyl)-N(6)-isopentenyladenosine(37) hydroxylase activity"/>
    <property type="evidence" value="ECO:0007669"/>
    <property type="project" value="InterPro"/>
</dbReference>
<dbReference type="HOGENOM" id="CLU_056571_0_0_6"/>
<evidence type="ECO:0000313" key="2">
    <source>
        <dbReference type="Proteomes" id="UP000008881"/>
    </source>
</evidence>
<name>A0A0H3FQ81_KLEAK</name>
<dbReference type="GO" id="GO:0006400">
    <property type="term" value="P:tRNA modification"/>
    <property type="evidence" value="ECO:0007669"/>
    <property type="project" value="InterPro"/>
</dbReference>
<dbReference type="RefSeq" id="WP_015704214.1">
    <property type="nucleotide sequence ID" value="NC_015663.1"/>
</dbReference>
<dbReference type="eggNOG" id="COG4445">
    <property type="taxonomic scope" value="Bacteria"/>
</dbReference>
<dbReference type="SUPFAM" id="SSF47240">
    <property type="entry name" value="Ferritin-like"/>
    <property type="match status" value="1"/>
</dbReference>